<dbReference type="AlphaFoldDB" id="A0A485K682"/>
<dbReference type="SUPFAM" id="SSF82199">
    <property type="entry name" value="SET domain"/>
    <property type="match status" value="1"/>
</dbReference>
<name>A0A485K682_9STRA</name>
<dbReference type="Gene3D" id="3.80.10.10">
    <property type="entry name" value="Ribonuclease Inhibitor"/>
    <property type="match status" value="2"/>
</dbReference>
<dbReference type="InterPro" id="IPR046341">
    <property type="entry name" value="SET_dom_sf"/>
</dbReference>
<dbReference type="SUPFAM" id="SSF52058">
    <property type="entry name" value="L domain-like"/>
    <property type="match status" value="1"/>
</dbReference>
<accession>A0A485K682</accession>
<gene>
    <name evidence="4" type="primary">Aste57867_1828</name>
    <name evidence="3" type="ORF">As57867_001826</name>
    <name evidence="4" type="ORF">ASTE57867_1828</name>
</gene>
<dbReference type="EMBL" id="CAADRA010000168">
    <property type="protein sequence ID" value="VFT79036.1"/>
    <property type="molecule type" value="Genomic_DNA"/>
</dbReference>
<evidence type="ECO:0000313" key="3">
    <source>
        <dbReference type="EMBL" id="KAF0718220.1"/>
    </source>
</evidence>
<evidence type="ECO:0000313" key="5">
    <source>
        <dbReference type="Proteomes" id="UP000332933"/>
    </source>
</evidence>
<dbReference type="EMBL" id="VJMH01000168">
    <property type="protein sequence ID" value="KAF0718220.1"/>
    <property type="molecule type" value="Genomic_DNA"/>
</dbReference>
<dbReference type="PANTHER" id="PTHR24366">
    <property type="entry name" value="IG(IMMUNOGLOBULIN) AND LRR(LEUCINE RICH REPEAT) DOMAINS"/>
    <property type="match status" value="1"/>
</dbReference>
<dbReference type="OrthoDB" id="1728874at2759"/>
<dbReference type="PANTHER" id="PTHR24366:SF112">
    <property type="entry name" value="VASORIN"/>
    <property type="match status" value="1"/>
</dbReference>
<protein>
    <submittedName>
        <fullName evidence="4">Aste57867_1828 protein</fullName>
    </submittedName>
</protein>
<proteinExistence type="predicted"/>
<dbReference type="PROSITE" id="PS51450">
    <property type="entry name" value="LRR"/>
    <property type="match status" value="1"/>
</dbReference>
<dbReference type="SMART" id="SM00364">
    <property type="entry name" value="LRR_BAC"/>
    <property type="match status" value="5"/>
</dbReference>
<keyword evidence="1" id="KW-0433">Leucine-rich repeat</keyword>
<dbReference type="Proteomes" id="UP000332933">
    <property type="component" value="Unassembled WGS sequence"/>
</dbReference>
<dbReference type="InterPro" id="IPR001611">
    <property type="entry name" value="Leu-rich_rpt"/>
</dbReference>
<evidence type="ECO:0000256" key="2">
    <source>
        <dbReference type="ARBA" id="ARBA00022737"/>
    </source>
</evidence>
<organism evidence="4 5">
    <name type="scientific">Aphanomyces stellatus</name>
    <dbReference type="NCBI Taxonomy" id="120398"/>
    <lineage>
        <taxon>Eukaryota</taxon>
        <taxon>Sar</taxon>
        <taxon>Stramenopiles</taxon>
        <taxon>Oomycota</taxon>
        <taxon>Saprolegniomycetes</taxon>
        <taxon>Saprolegniales</taxon>
        <taxon>Verrucalvaceae</taxon>
        <taxon>Aphanomyces</taxon>
    </lineage>
</organism>
<reference evidence="4 5" key="1">
    <citation type="submission" date="2019-03" db="EMBL/GenBank/DDBJ databases">
        <authorList>
            <person name="Gaulin E."/>
            <person name="Dumas B."/>
        </authorList>
    </citation>
    <scope>NUCLEOTIDE SEQUENCE [LARGE SCALE GENOMIC DNA]</scope>
    <source>
        <strain evidence="4">CBS 568.67</strain>
    </source>
</reference>
<sequence>MLNHFRPQETSWKFDEQDQGFTITALHSIGQGAQIYDSYGKKCNHRFLLNYGFAVVNNVEDGRNPNEVWMPLNFLQNEPPELTAQKRRYLHDSGVYSMDSSRLGHQESPPPIRWMLRASSDSSHSCSVGCHSRICIMLPTSTLTVLFATAVAADYSRWGQYLAFPPLKPHSQRSDRYLEIRYGPTSKRQTFTITPDLSLDGLQLPEGLQSFKLNRVQLKSIPSSFRWPSTLQANDLSSNNLTDIPKDVPWPAKLTSLYVLFVLSGNQIQECGPNLPSSLTELDLGSNKLTCIRACNWPASLEKLSLSSNPLKVLSKSQKWPKQLKQLSMDNTQLQHVPSTFPDSIDQLTLNYNQIQYFPKKLLRRCLRCSSILFYHTLPSALDKFPALTSIELNNNIKALPEGLKLAKDFRMLYLSNNKLSTLPSTNDWIQQIGFTLQLDGNALTSLPANAVFPDGTNVAHNQIKVLQDITLPKKINLSQNPIETVSRPSLV</sequence>
<dbReference type="Gene3D" id="3.90.1410.10">
    <property type="entry name" value="set domain protein methyltransferase, domain 1"/>
    <property type="match status" value="1"/>
</dbReference>
<reference evidence="3" key="2">
    <citation type="submission" date="2019-06" db="EMBL/GenBank/DDBJ databases">
        <title>Genomics analysis of Aphanomyces spp. identifies a new class of oomycete effector associated with host adaptation.</title>
        <authorList>
            <person name="Gaulin E."/>
        </authorList>
    </citation>
    <scope>NUCLEOTIDE SEQUENCE</scope>
    <source>
        <strain evidence="3">CBS 578.67</strain>
    </source>
</reference>
<dbReference type="InterPro" id="IPR032675">
    <property type="entry name" value="LRR_dom_sf"/>
</dbReference>
<evidence type="ECO:0000256" key="1">
    <source>
        <dbReference type="ARBA" id="ARBA00022614"/>
    </source>
</evidence>
<keyword evidence="2" id="KW-0677">Repeat</keyword>
<keyword evidence="5" id="KW-1185">Reference proteome</keyword>
<evidence type="ECO:0000313" key="4">
    <source>
        <dbReference type="EMBL" id="VFT79036.1"/>
    </source>
</evidence>